<protein>
    <submittedName>
        <fullName evidence="6">Uncharacterized protein</fullName>
    </submittedName>
</protein>
<dbReference type="Pfam" id="PF03514">
    <property type="entry name" value="GRAS"/>
    <property type="match status" value="1"/>
</dbReference>
<accession>A0A8J4R8F5</accession>
<dbReference type="GO" id="GO:0005634">
    <property type="term" value="C:nucleus"/>
    <property type="evidence" value="ECO:0007669"/>
    <property type="project" value="UniProtKB-SubCell"/>
</dbReference>
<evidence type="ECO:0000313" key="7">
    <source>
        <dbReference type="Proteomes" id="UP000737018"/>
    </source>
</evidence>
<comment type="subcellular location">
    <subcellularLocation>
        <location evidence="1">Nucleus</location>
    </subcellularLocation>
</comment>
<sequence length="281" mass="31111">MSSSSPALKPDVALSLTLSPSPTKPARIEAINKSEERGLRLIQLLLKCANHTSSGNLHRADACLPHISPLASVTGDSMQRLAAQFAYALASRLVKRWPGLYKALTNRSLQLSNHEMDPSWAVFSHAFPYLRFAYAIIAQTMVRAMSAERAREPPQLKITCVNGNKVVLEKLGLRLVKEAEGLDIPFQFNPVNVSLKELTIDMLKVRSGEALAFVSVLNLHVLLAEDDRVDAHFGPNKGNKVKDCKQMGQFLAMVRSMSPKLFFLVEQEADHNFRSFSGQVC</sequence>
<evidence type="ECO:0000256" key="5">
    <source>
        <dbReference type="PROSITE-ProRule" id="PRU01191"/>
    </source>
</evidence>
<evidence type="ECO:0000256" key="1">
    <source>
        <dbReference type="ARBA" id="ARBA00004123"/>
    </source>
</evidence>
<dbReference type="Proteomes" id="UP000737018">
    <property type="component" value="Unassembled WGS sequence"/>
</dbReference>
<reference evidence="6" key="1">
    <citation type="submission" date="2020-03" db="EMBL/GenBank/DDBJ databases">
        <title>Castanea mollissima Vanexum genome sequencing.</title>
        <authorList>
            <person name="Staton M."/>
        </authorList>
    </citation>
    <scope>NUCLEOTIDE SEQUENCE</scope>
    <source>
        <tissue evidence="6">Leaf</tissue>
    </source>
</reference>
<organism evidence="6 7">
    <name type="scientific">Castanea mollissima</name>
    <name type="common">Chinese chestnut</name>
    <dbReference type="NCBI Taxonomy" id="60419"/>
    <lineage>
        <taxon>Eukaryota</taxon>
        <taxon>Viridiplantae</taxon>
        <taxon>Streptophyta</taxon>
        <taxon>Embryophyta</taxon>
        <taxon>Tracheophyta</taxon>
        <taxon>Spermatophyta</taxon>
        <taxon>Magnoliopsida</taxon>
        <taxon>eudicotyledons</taxon>
        <taxon>Gunneridae</taxon>
        <taxon>Pentapetalae</taxon>
        <taxon>rosids</taxon>
        <taxon>fabids</taxon>
        <taxon>Fagales</taxon>
        <taxon>Fagaceae</taxon>
        <taxon>Castanea</taxon>
    </lineage>
</organism>
<keyword evidence="4" id="KW-0539">Nucleus</keyword>
<dbReference type="PROSITE" id="PS50985">
    <property type="entry name" value="GRAS"/>
    <property type="match status" value="1"/>
</dbReference>
<dbReference type="EMBL" id="JRKL02002439">
    <property type="protein sequence ID" value="KAF3958954.1"/>
    <property type="molecule type" value="Genomic_DNA"/>
</dbReference>
<evidence type="ECO:0000313" key="6">
    <source>
        <dbReference type="EMBL" id="KAF3958954.1"/>
    </source>
</evidence>
<feature type="short sequence motif" description="LXXLL motif" evidence="5">
    <location>
        <begin position="219"/>
        <end position="223"/>
    </location>
</feature>
<dbReference type="OrthoDB" id="762338at2759"/>
<dbReference type="PANTHER" id="PTHR31636">
    <property type="entry name" value="OSJNBA0084A10.13 PROTEIN-RELATED"/>
    <property type="match status" value="1"/>
</dbReference>
<gene>
    <name evidence="6" type="ORF">CMV_016183</name>
</gene>
<dbReference type="AlphaFoldDB" id="A0A8J4R8F5"/>
<evidence type="ECO:0000256" key="4">
    <source>
        <dbReference type="ARBA" id="ARBA00023242"/>
    </source>
</evidence>
<comment type="caution">
    <text evidence="6">The sequence shown here is derived from an EMBL/GenBank/DDBJ whole genome shotgun (WGS) entry which is preliminary data.</text>
</comment>
<dbReference type="InterPro" id="IPR005202">
    <property type="entry name" value="TF_GRAS"/>
</dbReference>
<comment type="caution">
    <text evidence="5">Lacks conserved residue(s) required for the propagation of feature annotation.</text>
</comment>
<keyword evidence="3" id="KW-0804">Transcription</keyword>
<keyword evidence="2" id="KW-0805">Transcription regulation</keyword>
<keyword evidence="7" id="KW-1185">Reference proteome</keyword>
<comment type="similarity">
    <text evidence="5">Belongs to the GRAS family.</text>
</comment>
<evidence type="ECO:0000256" key="2">
    <source>
        <dbReference type="ARBA" id="ARBA00023015"/>
    </source>
</evidence>
<name>A0A8J4R8F5_9ROSI</name>
<proteinExistence type="inferred from homology"/>
<evidence type="ECO:0000256" key="3">
    <source>
        <dbReference type="ARBA" id="ARBA00023163"/>
    </source>
</evidence>